<feature type="region of interest" description="Disordered" evidence="1">
    <location>
        <begin position="149"/>
        <end position="178"/>
    </location>
</feature>
<protein>
    <submittedName>
        <fullName evidence="2">Uncharacterized protein</fullName>
    </submittedName>
</protein>
<comment type="caution">
    <text evidence="2">The sequence shown here is derived from an EMBL/GenBank/DDBJ whole genome shotgun (WGS) entry which is preliminary data.</text>
</comment>
<keyword evidence="3" id="KW-1185">Reference proteome</keyword>
<accession>A0ABN3E629</accession>
<organism evidence="2 3">
    <name type="scientific">Herbiconiux moechotypicola</name>
    <dbReference type="NCBI Taxonomy" id="637393"/>
    <lineage>
        <taxon>Bacteria</taxon>
        <taxon>Bacillati</taxon>
        <taxon>Actinomycetota</taxon>
        <taxon>Actinomycetes</taxon>
        <taxon>Micrococcales</taxon>
        <taxon>Microbacteriaceae</taxon>
        <taxon>Herbiconiux</taxon>
    </lineage>
</organism>
<sequence>MSIPEFDLRRRAAVRRMLADTVSAPRRARRVPWAGFAAFVLAGLLAGGAVTAASASFGPSTVVGSVSGEPVDPAEGLDGMPALVGTPPGAPIPVLVGGAQSVIIEADGSSLYPAPEGSGWTAVIPLAPPERATHMRVATQCLTPGAVRAGQNADGNNGSSTCGGPWEGPVTGPRTGQDEPLSDGLIYYVDLDPGTSVVLTFEFLLHVETTWGVNARGETYGTYKEGAGEPDLLSASGTNGARGYVRRSELAFVDGTAAMEGFRSFDDVTRWQEETAGRTYLVPVYESDGVTVIGEMQVGG</sequence>
<evidence type="ECO:0000313" key="2">
    <source>
        <dbReference type="EMBL" id="GAA2248536.1"/>
    </source>
</evidence>
<name>A0ABN3E629_9MICO</name>
<feature type="compositionally biased region" description="Polar residues" evidence="1">
    <location>
        <begin position="153"/>
        <end position="162"/>
    </location>
</feature>
<reference evidence="2 3" key="1">
    <citation type="journal article" date="2019" name="Int. J. Syst. Evol. Microbiol.">
        <title>The Global Catalogue of Microorganisms (GCM) 10K type strain sequencing project: providing services to taxonomists for standard genome sequencing and annotation.</title>
        <authorList>
            <consortium name="The Broad Institute Genomics Platform"/>
            <consortium name="The Broad Institute Genome Sequencing Center for Infectious Disease"/>
            <person name="Wu L."/>
            <person name="Ma J."/>
        </authorList>
    </citation>
    <scope>NUCLEOTIDE SEQUENCE [LARGE SCALE GENOMIC DNA]</scope>
    <source>
        <strain evidence="2 3">JCM 16117</strain>
    </source>
</reference>
<evidence type="ECO:0000256" key="1">
    <source>
        <dbReference type="SAM" id="MobiDB-lite"/>
    </source>
</evidence>
<evidence type="ECO:0000313" key="3">
    <source>
        <dbReference type="Proteomes" id="UP001500929"/>
    </source>
</evidence>
<proteinExistence type="predicted"/>
<dbReference type="RefSeq" id="WP_259481478.1">
    <property type="nucleotide sequence ID" value="NZ_BAAAQY010000014.1"/>
</dbReference>
<gene>
    <name evidence="2" type="ORF">GCM10009851_37460</name>
</gene>
<dbReference type="EMBL" id="BAAAQY010000014">
    <property type="protein sequence ID" value="GAA2248536.1"/>
    <property type="molecule type" value="Genomic_DNA"/>
</dbReference>
<dbReference type="Proteomes" id="UP001500929">
    <property type="component" value="Unassembled WGS sequence"/>
</dbReference>